<protein>
    <recommendedName>
        <fullName evidence="8">Dynamin N-terminal domain-containing protein</fullName>
    </recommendedName>
</protein>
<evidence type="ECO:0000256" key="1">
    <source>
        <dbReference type="ARBA" id="ARBA00004370"/>
    </source>
</evidence>
<proteinExistence type="predicted"/>
<evidence type="ECO:0000256" key="7">
    <source>
        <dbReference type="SAM" id="Phobius"/>
    </source>
</evidence>
<dbReference type="EMBL" id="MTYJ01000018">
    <property type="protein sequence ID" value="OQV22217.1"/>
    <property type="molecule type" value="Genomic_DNA"/>
</dbReference>
<comment type="subcellular location">
    <subcellularLocation>
        <location evidence="1">Membrane</location>
    </subcellularLocation>
</comment>
<dbReference type="GO" id="GO:0003924">
    <property type="term" value="F:GTPase activity"/>
    <property type="evidence" value="ECO:0007669"/>
    <property type="project" value="InterPro"/>
</dbReference>
<dbReference type="GO" id="GO:0007005">
    <property type="term" value="P:mitochondrion organization"/>
    <property type="evidence" value="ECO:0007669"/>
    <property type="project" value="UniProtKB-ARBA"/>
</dbReference>
<keyword evidence="5 7" id="KW-0472">Membrane</keyword>
<dbReference type="GO" id="GO:0005525">
    <property type="term" value="F:GTP binding"/>
    <property type="evidence" value="ECO:0007669"/>
    <property type="project" value="UniProtKB-KW"/>
</dbReference>
<dbReference type="PANTHER" id="PTHR10465">
    <property type="entry name" value="TRANSMEMBRANE GTPASE FZO1"/>
    <property type="match status" value="1"/>
</dbReference>
<dbReference type="Gene3D" id="3.40.50.300">
    <property type="entry name" value="P-loop containing nucleotide triphosphate hydrolases"/>
    <property type="match status" value="1"/>
</dbReference>
<evidence type="ECO:0000313" key="9">
    <source>
        <dbReference type="EMBL" id="OQV22217.1"/>
    </source>
</evidence>
<dbReference type="OrthoDB" id="1716625at2759"/>
<comment type="caution">
    <text evidence="9">The sequence shown here is derived from an EMBL/GenBank/DDBJ whole genome shotgun (WGS) entry which is preliminary data.</text>
</comment>
<name>A0A1W0X3T9_HYPEX</name>
<evidence type="ECO:0000259" key="8">
    <source>
        <dbReference type="Pfam" id="PF00350"/>
    </source>
</evidence>
<dbReference type="Proteomes" id="UP000192578">
    <property type="component" value="Unassembled WGS sequence"/>
</dbReference>
<keyword evidence="10" id="KW-1185">Reference proteome</keyword>
<feature type="domain" description="Dynamin N-terminal" evidence="8">
    <location>
        <begin position="131"/>
        <end position="233"/>
    </location>
</feature>
<dbReference type="Pfam" id="PF00350">
    <property type="entry name" value="Dynamin_N"/>
    <property type="match status" value="1"/>
</dbReference>
<evidence type="ECO:0000256" key="3">
    <source>
        <dbReference type="ARBA" id="ARBA00022801"/>
    </source>
</evidence>
<organism evidence="9 10">
    <name type="scientific">Hypsibius exemplaris</name>
    <name type="common">Freshwater tardigrade</name>
    <dbReference type="NCBI Taxonomy" id="2072580"/>
    <lineage>
        <taxon>Eukaryota</taxon>
        <taxon>Metazoa</taxon>
        <taxon>Ecdysozoa</taxon>
        <taxon>Tardigrada</taxon>
        <taxon>Eutardigrada</taxon>
        <taxon>Parachela</taxon>
        <taxon>Hypsibioidea</taxon>
        <taxon>Hypsibiidae</taxon>
        <taxon>Hypsibius</taxon>
    </lineage>
</organism>
<feature type="transmembrane region" description="Helical" evidence="7">
    <location>
        <begin position="450"/>
        <end position="473"/>
    </location>
</feature>
<keyword evidence="7" id="KW-0812">Transmembrane</keyword>
<accession>A0A1W0X3T9</accession>
<keyword evidence="4" id="KW-0342">GTP-binding</keyword>
<gene>
    <name evidence="9" type="ORF">BV898_03719</name>
</gene>
<keyword evidence="3" id="KW-0378">Hydrolase</keyword>
<evidence type="ECO:0000256" key="6">
    <source>
        <dbReference type="SAM" id="MobiDB-lite"/>
    </source>
</evidence>
<evidence type="ECO:0000256" key="4">
    <source>
        <dbReference type="ARBA" id="ARBA00023134"/>
    </source>
</evidence>
<reference evidence="10" key="1">
    <citation type="submission" date="2017-01" db="EMBL/GenBank/DDBJ databases">
        <title>Comparative genomics of anhydrobiosis in the tardigrade Hypsibius dujardini.</title>
        <authorList>
            <person name="Yoshida Y."/>
            <person name="Koutsovoulos G."/>
            <person name="Laetsch D."/>
            <person name="Stevens L."/>
            <person name="Kumar S."/>
            <person name="Horikawa D."/>
            <person name="Ishino K."/>
            <person name="Komine S."/>
            <person name="Tomita M."/>
            <person name="Blaxter M."/>
            <person name="Arakawa K."/>
        </authorList>
    </citation>
    <scope>NUCLEOTIDE SEQUENCE [LARGE SCALE GENOMIC DNA]</scope>
    <source>
        <strain evidence="10">Z151</strain>
    </source>
</reference>
<evidence type="ECO:0000313" key="10">
    <source>
        <dbReference type="Proteomes" id="UP000192578"/>
    </source>
</evidence>
<dbReference type="InterPro" id="IPR045063">
    <property type="entry name" value="Dynamin_N"/>
</dbReference>
<keyword evidence="2" id="KW-0547">Nucleotide-binding</keyword>
<sequence>MTGQPEKFHLAFLALERWSRLATSSFRLPRKALDMASGDSTAKSTPTAMQSTPGNRPKRQTWAQLSDGEGDRSALHSPRVAVISGNTAFSGVNERILKDCHELYVDGENSLRRISQAVGDPVLPPRRKIIVLLIGNHSAGKSSYINWYVEEHIQRTGVAIETQGFTFVTSGKKRESLTGNATLQVFPRFQALSDIDGVPEYLQTEVSTSKQKRFPLVTFIDTPGLVDGPEYPFDVNRAILWLGNFADLIFVFFDPIGQALCKRTMTLVEKLSSKHADKMRFYLSKADEAGDETDRQRVMMQIVQELCKRPGLNRAGFDMPTIYIPNPAKASRVTNQIDSSCKDIEKTINHTVQHTLNSLGSDTDRLGDLIKSKLAEDLVAAAINKTSSLKRTFSGAFGGAVLLAIFASLLAFLPTTLHFIEFLAGKTVASLFQQNQKLMQKAWSVIPEDWHILTGTGILLVTLAFVFVVFRATPTRPRLSRKKRKQYEEMLAHLEEHVAPRKKILYQQYLDESIGEQAV</sequence>
<dbReference type="InterPro" id="IPR027094">
    <property type="entry name" value="Mitofusin_fam"/>
</dbReference>
<feature type="region of interest" description="Disordered" evidence="6">
    <location>
        <begin position="35"/>
        <end position="76"/>
    </location>
</feature>
<feature type="compositionally biased region" description="Polar residues" evidence="6">
    <location>
        <begin position="38"/>
        <end position="54"/>
    </location>
</feature>
<evidence type="ECO:0000256" key="2">
    <source>
        <dbReference type="ARBA" id="ARBA00022741"/>
    </source>
</evidence>
<dbReference type="InterPro" id="IPR027417">
    <property type="entry name" value="P-loop_NTPase"/>
</dbReference>
<dbReference type="PANTHER" id="PTHR10465:SF4">
    <property type="entry name" value="DYNAMIN N-TERMINAL DOMAIN-CONTAINING PROTEIN"/>
    <property type="match status" value="1"/>
</dbReference>
<feature type="transmembrane region" description="Helical" evidence="7">
    <location>
        <begin position="393"/>
        <end position="413"/>
    </location>
</feature>
<dbReference type="GO" id="GO:0016020">
    <property type="term" value="C:membrane"/>
    <property type="evidence" value="ECO:0007669"/>
    <property type="project" value="UniProtKB-SubCell"/>
</dbReference>
<evidence type="ECO:0000256" key="5">
    <source>
        <dbReference type="ARBA" id="ARBA00023136"/>
    </source>
</evidence>
<dbReference type="SUPFAM" id="SSF52540">
    <property type="entry name" value="P-loop containing nucleoside triphosphate hydrolases"/>
    <property type="match status" value="1"/>
</dbReference>
<dbReference type="AlphaFoldDB" id="A0A1W0X3T9"/>
<keyword evidence="7" id="KW-1133">Transmembrane helix</keyword>